<proteinExistence type="predicted"/>
<accession>A0AA88Q901</accession>
<reference evidence="1" key="1">
    <citation type="submission" date="2023-08" db="EMBL/GenBank/DDBJ databases">
        <title>Chromosome-level Genome Assembly of mud carp (Cirrhinus molitorella).</title>
        <authorList>
            <person name="Liu H."/>
        </authorList>
    </citation>
    <scope>NUCLEOTIDE SEQUENCE</scope>
    <source>
        <strain evidence="1">Prfri</strain>
        <tissue evidence="1">Muscle</tissue>
    </source>
</reference>
<organism evidence="1 2">
    <name type="scientific">Cirrhinus molitorella</name>
    <name type="common">mud carp</name>
    <dbReference type="NCBI Taxonomy" id="172907"/>
    <lineage>
        <taxon>Eukaryota</taxon>
        <taxon>Metazoa</taxon>
        <taxon>Chordata</taxon>
        <taxon>Craniata</taxon>
        <taxon>Vertebrata</taxon>
        <taxon>Euteleostomi</taxon>
        <taxon>Actinopterygii</taxon>
        <taxon>Neopterygii</taxon>
        <taxon>Teleostei</taxon>
        <taxon>Ostariophysi</taxon>
        <taxon>Cypriniformes</taxon>
        <taxon>Cyprinidae</taxon>
        <taxon>Labeoninae</taxon>
        <taxon>Labeonini</taxon>
        <taxon>Cirrhinus</taxon>
    </lineage>
</organism>
<sequence>MHLYVYDQTYNNKTTSSLASSVSAGSLEEFTNKPCAIKQEDIEQQIDLKEENGEIEELFEAGKKHQTPTKPTSLHSSSRKRCIFFAYLLPLHL</sequence>
<evidence type="ECO:0000313" key="2">
    <source>
        <dbReference type="Proteomes" id="UP001187343"/>
    </source>
</evidence>
<evidence type="ECO:0000313" key="1">
    <source>
        <dbReference type="EMBL" id="KAK2907354.1"/>
    </source>
</evidence>
<comment type="caution">
    <text evidence="1">The sequence shown here is derived from an EMBL/GenBank/DDBJ whole genome shotgun (WGS) entry which is preliminary data.</text>
</comment>
<dbReference type="AlphaFoldDB" id="A0AA88Q901"/>
<gene>
    <name evidence="1" type="ORF">Q8A67_006339</name>
</gene>
<keyword evidence="2" id="KW-1185">Reference proteome</keyword>
<dbReference type="Proteomes" id="UP001187343">
    <property type="component" value="Unassembled WGS sequence"/>
</dbReference>
<dbReference type="EMBL" id="JAUYZG010000005">
    <property type="protein sequence ID" value="KAK2907354.1"/>
    <property type="molecule type" value="Genomic_DNA"/>
</dbReference>
<protein>
    <submittedName>
        <fullName evidence="1">Uncharacterized protein</fullName>
    </submittedName>
</protein>
<name>A0AA88Q901_9TELE</name>